<comment type="caution">
    <text evidence="11">The sequence shown here is derived from an EMBL/GenBank/DDBJ whole genome shotgun (WGS) entry which is preliminary data.</text>
</comment>
<dbReference type="SMART" id="SM00448">
    <property type="entry name" value="REC"/>
    <property type="match status" value="1"/>
</dbReference>
<dbReference type="CDD" id="cd17536">
    <property type="entry name" value="REC_YesN-like"/>
    <property type="match status" value="1"/>
</dbReference>
<reference evidence="12" key="1">
    <citation type="journal article" date="2019" name="Int. J. Syst. Evol. Microbiol.">
        <title>The Global Catalogue of Microorganisms (GCM) 10K type strain sequencing project: providing services to taxonomists for standard genome sequencing and annotation.</title>
        <authorList>
            <consortium name="The Broad Institute Genomics Platform"/>
            <consortium name="The Broad Institute Genome Sequencing Center for Infectious Disease"/>
            <person name="Wu L."/>
            <person name="Ma J."/>
        </authorList>
    </citation>
    <scope>NUCLEOTIDE SEQUENCE [LARGE SCALE GENOMIC DNA]</scope>
    <source>
        <strain evidence="12">KACC 11904</strain>
    </source>
</reference>
<dbReference type="PRINTS" id="PR00032">
    <property type="entry name" value="HTHARAC"/>
</dbReference>
<keyword evidence="7" id="KW-0804">Transcription</keyword>
<dbReference type="InterPro" id="IPR018060">
    <property type="entry name" value="HTH_AraC"/>
</dbReference>
<evidence type="ECO:0000256" key="2">
    <source>
        <dbReference type="ARBA" id="ARBA00022490"/>
    </source>
</evidence>
<dbReference type="PROSITE" id="PS00041">
    <property type="entry name" value="HTH_ARAC_FAMILY_1"/>
    <property type="match status" value="1"/>
</dbReference>
<dbReference type="PROSITE" id="PS01124">
    <property type="entry name" value="HTH_ARAC_FAMILY_2"/>
    <property type="match status" value="1"/>
</dbReference>
<keyword evidence="12" id="KW-1185">Reference proteome</keyword>
<evidence type="ECO:0000313" key="12">
    <source>
        <dbReference type="Proteomes" id="UP001596044"/>
    </source>
</evidence>
<evidence type="ECO:0000313" key="11">
    <source>
        <dbReference type="EMBL" id="MFC5447848.1"/>
    </source>
</evidence>
<dbReference type="SUPFAM" id="SSF46689">
    <property type="entry name" value="Homeodomain-like"/>
    <property type="match status" value="2"/>
</dbReference>
<sequence length="536" mass="61540">MYRVLIVDDEPEIRQGLLLKVDWTELRLTIAGEAANGTEALAVLANEAIDIVITDMNMPVMNGVTFLEACQEQYPLLKVIVLTGYEDIHYAKAAVRHHARDYLLKPVSREELKTALLQVKKELDNQRSNQDQQAAIQWRLSQYYKEMKEHFIVQLVKDEFGEQERMVRERAKLFQLDSWEADRVRFLTAGLIERSGHAASLERSPEKLRMPFELMCREFAEASPVQPQVFRDANYPSLMHFIVKESESDPWKFADELRACVAEHLGFQPVVGMGQPVAVLEQWKEGFVSALLDWNLKEMELSGTVEQGTAGRSALAEESLKVIQRSLAKGEFLLFQELVRKELKDAFLESKARFVKLILQLYLLLDAMAYAARIPLEGADQLWLLPEYVRSLDTVEKAEHFLSRLASKISRSVEVEPEDSDSSVIQSAKRYIDENYMYDLNLTMLAERFNYNPTYFSELFKANVGKPFVQYMTDVRMAEASHLLQETSLNLWDIAELTGFSNASYFSAKFKKMYGVSPSEFRQKLPEKIISGLPKK</sequence>
<feature type="domain" description="Response regulatory" evidence="10">
    <location>
        <begin position="3"/>
        <end position="120"/>
    </location>
</feature>
<dbReference type="SUPFAM" id="SSF52172">
    <property type="entry name" value="CheY-like"/>
    <property type="match status" value="1"/>
</dbReference>
<protein>
    <submittedName>
        <fullName evidence="11">Response regulator</fullName>
    </submittedName>
</protein>
<dbReference type="Pfam" id="PF00072">
    <property type="entry name" value="Response_reg"/>
    <property type="match status" value="1"/>
</dbReference>
<dbReference type="InterPro" id="IPR011006">
    <property type="entry name" value="CheY-like_superfamily"/>
</dbReference>
<evidence type="ECO:0000256" key="6">
    <source>
        <dbReference type="ARBA" id="ARBA00023125"/>
    </source>
</evidence>
<evidence type="ECO:0000256" key="1">
    <source>
        <dbReference type="ARBA" id="ARBA00004496"/>
    </source>
</evidence>
<gene>
    <name evidence="11" type="ORF">ACFPOG_06230</name>
</gene>
<evidence type="ECO:0000256" key="3">
    <source>
        <dbReference type="ARBA" id="ARBA00022553"/>
    </source>
</evidence>
<dbReference type="Gene3D" id="3.40.50.2300">
    <property type="match status" value="1"/>
</dbReference>
<dbReference type="SMART" id="SM00342">
    <property type="entry name" value="HTH_ARAC"/>
    <property type="match status" value="1"/>
</dbReference>
<dbReference type="RefSeq" id="WP_270885916.1">
    <property type="nucleotide sequence ID" value="NZ_JAQFVF010000092.1"/>
</dbReference>
<keyword evidence="4" id="KW-0902">Two-component regulatory system</keyword>
<proteinExistence type="predicted"/>
<keyword evidence="2" id="KW-0963">Cytoplasm</keyword>
<dbReference type="EMBL" id="JBHSMJ010000009">
    <property type="protein sequence ID" value="MFC5447848.1"/>
    <property type="molecule type" value="Genomic_DNA"/>
</dbReference>
<evidence type="ECO:0000259" key="9">
    <source>
        <dbReference type="PROSITE" id="PS01124"/>
    </source>
</evidence>
<dbReference type="Gene3D" id="1.10.10.60">
    <property type="entry name" value="Homeodomain-like"/>
    <property type="match status" value="2"/>
</dbReference>
<evidence type="ECO:0000256" key="7">
    <source>
        <dbReference type="ARBA" id="ARBA00023163"/>
    </source>
</evidence>
<dbReference type="PANTHER" id="PTHR42713">
    <property type="entry name" value="HISTIDINE KINASE-RELATED"/>
    <property type="match status" value="1"/>
</dbReference>
<accession>A0ABW0K4S8</accession>
<dbReference type="PANTHER" id="PTHR42713:SF3">
    <property type="entry name" value="TRANSCRIPTIONAL REGULATORY PROTEIN HPTR"/>
    <property type="match status" value="1"/>
</dbReference>
<dbReference type="Proteomes" id="UP001596044">
    <property type="component" value="Unassembled WGS sequence"/>
</dbReference>
<keyword evidence="3 8" id="KW-0597">Phosphoprotein</keyword>
<dbReference type="InterPro" id="IPR051552">
    <property type="entry name" value="HptR"/>
</dbReference>
<keyword evidence="5" id="KW-0805">Transcription regulation</keyword>
<name>A0ABW0K4S8_9BACL</name>
<dbReference type="InterPro" id="IPR001789">
    <property type="entry name" value="Sig_transdc_resp-reg_receiver"/>
</dbReference>
<keyword evidence="6" id="KW-0238">DNA-binding</keyword>
<dbReference type="InterPro" id="IPR018062">
    <property type="entry name" value="HTH_AraC-typ_CS"/>
</dbReference>
<evidence type="ECO:0000256" key="4">
    <source>
        <dbReference type="ARBA" id="ARBA00023012"/>
    </source>
</evidence>
<dbReference type="Pfam" id="PF12833">
    <property type="entry name" value="HTH_18"/>
    <property type="match status" value="1"/>
</dbReference>
<dbReference type="InterPro" id="IPR020449">
    <property type="entry name" value="Tscrpt_reg_AraC-type_HTH"/>
</dbReference>
<dbReference type="InterPro" id="IPR009057">
    <property type="entry name" value="Homeodomain-like_sf"/>
</dbReference>
<evidence type="ECO:0000259" key="10">
    <source>
        <dbReference type="PROSITE" id="PS50110"/>
    </source>
</evidence>
<evidence type="ECO:0000256" key="5">
    <source>
        <dbReference type="ARBA" id="ARBA00023015"/>
    </source>
</evidence>
<feature type="domain" description="HTH araC/xylS-type" evidence="9">
    <location>
        <begin position="426"/>
        <end position="524"/>
    </location>
</feature>
<dbReference type="PROSITE" id="PS50110">
    <property type="entry name" value="RESPONSE_REGULATORY"/>
    <property type="match status" value="1"/>
</dbReference>
<evidence type="ECO:0000256" key="8">
    <source>
        <dbReference type="PROSITE-ProRule" id="PRU00169"/>
    </source>
</evidence>
<comment type="subcellular location">
    <subcellularLocation>
        <location evidence="1">Cytoplasm</location>
    </subcellularLocation>
</comment>
<feature type="modified residue" description="4-aspartylphosphate" evidence="8">
    <location>
        <position position="55"/>
    </location>
</feature>
<organism evidence="11 12">
    <name type="scientific">Paenibacillus aestuarii</name>
    <dbReference type="NCBI Taxonomy" id="516965"/>
    <lineage>
        <taxon>Bacteria</taxon>
        <taxon>Bacillati</taxon>
        <taxon>Bacillota</taxon>
        <taxon>Bacilli</taxon>
        <taxon>Bacillales</taxon>
        <taxon>Paenibacillaceae</taxon>
        <taxon>Paenibacillus</taxon>
    </lineage>
</organism>